<evidence type="ECO:0000313" key="4">
    <source>
        <dbReference type="Proteomes" id="UP000289775"/>
    </source>
</evidence>
<feature type="region of interest" description="Disordered" evidence="1">
    <location>
        <begin position="26"/>
        <end position="64"/>
    </location>
</feature>
<evidence type="ECO:0000313" key="3">
    <source>
        <dbReference type="EMBL" id="RYJ44451.1"/>
    </source>
</evidence>
<dbReference type="OrthoDB" id="680152at2"/>
<feature type="signal peptide" evidence="2">
    <location>
        <begin position="1"/>
        <end position="26"/>
    </location>
</feature>
<evidence type="ECO:0008006" key="5">
    <source>
        <dbReference type="Google" id="ProtNLM"/>
    </source>
</evidence>
<comment type="caution">
    <text evidence="3">The sequence shown here is derived from an EMBL/GenBank/DDBJ whole genome shotgun (WGS) entry which is preliminary data.</text>
</comment>
<protein>
    <recommendedName>
        <fullName evidence="5">Lipoprotein</fullName>
    </recommendedName>
</protein>
<evidence type="ECO:0000256" key="1">
    <source>
        <dbReference type="SAM" id="MobiDB-lite"/>
    </source>
</evidence>
<dbReference type="AlphaFoldDB" id="A0A444WF17"/>
<keyword evidence="4" id="KW-1185">Reference proteome</keyword>
<proteinExistence type="predicted"/>
<dbReference type="EMBL" id="JUIW01000003">
    <property type="protein sequence ID" value="RYJ44451.1"/>
    <property type="molecule type" value="Genomic_DNA"/>
</dbReference>
<sequence>MKLKQIAAFCLLVVFAASFTNCKASASASVGTKSTRTNSKPLPPGQAKKMNGDKSAKKYAPGHN</sequence>
<dbReference type="Proteomes" id="UP000289775">
    <property type="component" value="Unassembled WGS sequence"/>
</dbReference>
<feature type="chain" id="PRO_5019035930" description="Lipoprotein" evidence="2">
    <location>
        <begin position="27"/>
        <end position="64"/>
    </location>
</feature>
<keyword evidence="2" id="KW-0732">Signal</keyword>
<dbReference type="RefSeq" id="WP_129750211.1">
    <property type="nucleotide sequence ID" value="NZ_JUIW01000003.1"/>
</dbReference>
<accession>A0A444WF17</accession>
<evidence type="ECO:0000256" key="2">
    <source>
        <dbReference type="SAM" id="SignalP"/>
    </source>
</evidence>
<feature type="compositionally biased region" description="Polar residues" evidence="1">
    <location>
        <begin position="26"/>
        <end position="40"/>
    </location>
</feature>
<reference evidence="3 4" key="1">
    <citation type="submission" date="2014-12" db="EMBL/GenBank/DDBJ databases">
        <title>Genome sequence of Flavobacterium beibuense RSKm HC5.</title>
        <authorList>
            <person name="Kim J.F."/>
            <person name="Song J.Y."/>
            <person name="Kwak M.-J."/>
            <person name="Lee S.-W."/>
        </authorList>
    </citation>
    <scope>NUCLEOTIDE SEQUENCE [LARGE SCALE GENOMIC DNA]</scope>
    <source>
        <strain evidence="3 4">RSKm HC5</strain>
    </source>
</reference>
<gene>
    <name evidence="3" type="ORF">NU09_1061</name>
</gene>
<name>A0A444WF17_9FLAO</name>
<organism evidence="3 4">
    <name type="scientific">Flavobacterium beibuense</name>
    <dbReference type="NCBI Taxonomy" id="657326"/>
    <lineage>
        <taxon>Bacteria</taxon>
        <taxon>Pseudomonadati</taxon>
        <taxon>Bacteroidota</taxon>
        <taxon>Flavobacteriia</taxon>
        <taxon>Flavobacteriales</taxon>
        <taxon>Flavobacteriaceae</taxon>
        <taxon>Flavobacterium</taxon>
    </lineage>
</organism>